<evidence type="ECO:0000256" key="5">
    <source>
        <dbReference type="ARBA" id="ARBA00022989"/>
    </source>
</evidence>
<evidence type="ECO:0000256" key="1">
    <source>
        <dbReference type="ARBA" id="ARBA00004651"/>
    </source>
</evidence>
<dbReference type="GO" id="GO:0005886">
    <property type="term" value="C:plasma membrane"/>
    <property type="evidence" value="ECO:0007669"/>
    <property type="project" value="UniProtKB-SubCell"/>
</dbReference>
<keyword evidence="4 8" id="KW-0812">Transmembrane</keyword>
<evidence type="ECO:0000313" key="10">
    <source>
        <dbReference type="Proteomes" id="UP000198510"/>
    </source>
</evidence>
<keyword evidence="2" id="KW-1003">Cell membrane</keyword>
<dbReference type="EMBL" id="FNFO01000016">
    <property type="protein sequence ID" value="SDM56900.1"/>
    <property type="molecule type" value="Genomic_DNA"/>
</dbReference>
<feature type="transmembrane region" description="Helical" evidence="8">
    <location>
        <begin position="81"/>
        <end position="103"/>
    </location>
</feature>
<feature type="transmembrane region" description="Helical" evidence="8">
    <location>
        <begin position="154"/>
        <end position="179"/>
    </location>
</feature>
<organism evidence="9 10">
    <name type="scientific">Catalinimonas alkaloidigena</name>
    <dbReference type="NCBI Taxonomy" id="1075417"/>
    <lineage>
        <taxon>Bacteria</taxon>
        <taxon>Pseudomonadati</taxon>
        <taxon>Bacteroidota</taxon>
        <taxon>Cytophagia</taxon>
        <taxon>Cytophagales</taxon>
        <taxon>Catalimonadaceae</taxon>
        <taxon>Catalinimonas</taxon>
    </lineage>
</organism>
<sequence>MLLGAYLLLGLLASIIQVLKPEATWGDSGYLYPQYNNWLIFRASFFHLIHHQALYELSLAEYADLFKYSPTFALSMGPLAWLPPAVGFFGWNLLNAGSLYWALSRLPLQQPAKARMLWFTLVELLTNLQNAQSNALIAALFIGSYVAYEHRNPTWAMLMIVANGFIKIFGIVSGALFLLYPQKGKALGWGLGWLLVLALLPLLVISPTELVNYYQQWGELLSRDHGGSYGFSVMGWLHSWFGWDAPKLGVLGVGIVLFLLPYARVQQYASPSFRLLLLASMMIWVIIFNHMAESPTFVIAVAGVAIWYFIRPRSKADLVLLVLVLVFTALSPTDLFPKFIKREFFRPYAIKAVPCILVWGKILYELMTEDFRKPQADESLSFSANR</sequence>
<keyword evidence="6 8" id="KW-0472">Membrane</keyword>
<dbReference type="Proteomes" id="UP000198510">
    <property type="component" value="Unassembled WGS sequence"/>
</dbReference>
<dbReference type="InterPro" id="IPR018584">
    <property type="entry name" value="GT87"/>
</dbReference>
<evidence type="ECO:0000256" key="7">
    <source>
        <dbReference type="ARBA" id="ARBA00024033"/>
    </source>
</evidence>
<protein>
    <recommendedName>
        <fullName evidence="11">DUF2029 domain-containing protein</fullName>
    </recommendedName>
</protein>
<feature type="transmembrane region" description="Helical" evidence="8">
    <location>
        <begin position="317"/>
        <end position="336"/>
    </location>
</feature>
<accession>A0A1G9UAC5</accession>
<reference evidence="9 10" key="1">
    <citation type="submission" date="2016-10" db="EMBL/GenBank/DDBJ databases">
        <authorList>
            <person name="de Groot N.N."/>
        </authorList>
    </citation>
    <scope>NUCLEOTIDE SEQUENCE [LARGE SCALE GENOMIC DNA]</scope>
    <source>
        <strain evidence="9 10">DSM 25186</strain>
    </source>
</reference>
<dbReference type="GO" id="GO:0016758">
    <property type="term" value="F:hexosyltransferase activity"/>
    <property type="evidence" value="ECO:0007669"/>
    <property type="project" value="InterPro"/>
</dbReference>
<evidence type="ECO:0000256" key="4">
    <source>
        <dbReference type="ARBA" id="ARBA00022692"/>
    </source>
</evidence>
<comment type="similarity">
    <text evidence="7">Belongs to the glycosyltransferase 87 family.</text>
</comment>
<dbReference type="Pfam" id="PF09594">
    <property type="entry name" value="GT87"/>
    <property type="match status" value="1"/>
</dbReference>
<feature type="transmembrane region" description="Helical" evidence="8">
    <location>
        <begin position="294"/>
        <end position="310"/>
    </location>
</feature>
<proteinExistence type="inferred from homology"/>
<feature type="transmembrane region" description="Helical" evidence="8">
    <location>
        <begin position="240"/>
        <end position="260"/>
    </location>
</feature>
<evidence type="ECO:0000256" key="3">
    <source>
        <dbReference type="ARBA" id="ARBA00022679"/>
    </source>
</evidence>
<evidence type="ECO:0000256" key="8">
    <source>
        <dbReference type="SAM" id="Phobius"/>
    </source>
</evidence>
<gene>
    <name evidence="9" type="ORF">SAMN05421823_1167</name>
</gene>
<feature type="transmembrane region" description="Helical" evidence="8">
    <location>
        <begin position="124"/>
        <end position="148"/>
    </location>
</feature>
<keyword evidence="10" id="KW-1185">Reference proteome</keyword>
<comment type="subcellular location">
    <subcellularLocation>
        <location evidence="1">Cell membrane</location>
        <topology evidence="1">Multi-pass membrane protein</topology>
    </subcellularLocation>
</comment>
<evidence type="ECO:0008006" key="11">
    <source>
        <dbReference type="Google" id="ProtNLM"/>
    </source>
</evidence>
<keyword evidence="5 8" id="KW-1133">Transmembrane helix</keyword>
<feature type="transmembrane region" description="Helical" evidence="8">
    <location>
        <begin position="272"/>
        <end position="288"/>
    </location>
</feature>
<name>A0A1G9UAC5_9BACT</name>
<evidence type="ECO:0000256" key="2">
    <source>
        <dbReference type="ARBA" id="ARBA00022475"/>
    </source>
</evidence>
<dbReference type="STRING" id="1075417.SAMN05421823_1167"/>
<feature type="transmembrane region" description="Helical" evidence="8">
    <location>
        <begin position="186"/>
        <end position="205"/>
    </location>
</feature>
<keyword evidence="3" id="KW-0808">Transferase</keyword>
<evidence type="ECO:0000313" key="9">
    <source>
        <dbReference type="EMBL" id="SDM56900.1"/>
    </source>
</evidence>
<dbReference type="AlphaFoldDB" id="A0A1G9UAC5"/>
<evidence type="ECO:0000256" key="6">
    <source>
        <dbReference type="ARBA" id="ARBA00023136"/>
    </source>
</evidence>